<keyword evidence="3" id="KW-1185">Reference proteome</keyword>
<feature type="transmembrane region" description="Helical" evidence="1">
    <location>
        <begin position="195"/>
        <end position="217"/>
    </location>
</feature>
<evidence type="ECO:0000313" key="2">
    <source>
        <dbReference type="EMBL" id="WWQ59410.1"/>
    </source>
</evidence>
<dbReference type="Gene3D" id="1.20.1740.10">
    <property type="entry name" value="Amino acid/polyamine transporter I"/>
    <property type="match status" value="1"/>
</dbReference>
<dbReference type="GeneID" id="89336669"/>
<protein>
    <submittedName>
        <fullName evidence="2">APC family permease</fullName>
    </submittedName>
</protein>
<feature type="transmembrane region" description="Helical" evidence="1">
    <location>
        <begin position="98"/>
        <end position="120"/>
    </location>
</feature>
<name>A0AAX4KYK1_9CREN</name>
<dbReference type="EMBL" id="CP146016">
    <property type="protein sequence ID" value="WWQ59410.1"/>
    <property type="molecule type" value="Genomic_DNA"/>
</dbReference>
<evidence type="ECO:0000313" key="3">
    <source>
        <dbReference type="Proteomes" id="UP001432202"/>
    </source>
</evidence>
<dbReference type="AlphaFoldDB" id="A0AAX4KYK1"/>
<dbReference type="PIRSF" id="PIRSF006060">
    <property type="entry name" value="AA_transporter"/>
    <property type="match status" value="1"/>
</dbReference>
<feature type="transmembrane region" description="Helical" evidence="1">
    <location>
        <begin position="281"/>
        <end position="305"/>
    </location>
</feature>
<keyword evidence="1" id="KW-0812">Transmembrane</keyword>
<feature type="transmembrane region" description="Helical" evidence="1">
    <location>
        <begin position="379"/>
        <end position="397"/>
    </location>
</feature>
<feature type="transmembrane region" description="Helical" evidence="1">
    <location>
        <begin position="126"/>
        <end position="147"/>
    </location>
</feature>
<feature type="transmembrane region" description="Helical" evidence="1">
    <location>
        <begin position="154"/>
        <end position="175"/>
    </location>
</feature>
<feature type="transmembrane region" description="Helical" evidence="1">
    <location>
        <begin position="317"/>
        <end position="338"/>
    </location>
</feature>
<gene>
    <name evidence="2" type="ORF">V6M85_07835</name>
</gene>
<keyword evidence="1" id="KW-1133">Transmembrane helix</keyword>
<proteinExistence type="predicted"/>
<dbReference type="Proteomes" id="UP001432202">
    <property type="component" value="Chromosome"/>
</dbReference>
<accession>A0AAX4KYK1</accession>
<feature type="transmembrane region" description="Helical" evidence="1">
    <location>
        <begin position="344"/>
        <end position="367"/>
    </location>
</feature>
<sequence length="443" mass="47770">MVSLSKRLEPKESSISPILIYAQSLSSIAPLGSASAYLTYALTSSLSSTLIAGILGALIYFLWVLIGYRYSKVIASTGGTYEFARAGGGELIGRIAGWLYWISYMIYLPSAITYLSSVVLPSELNLSPMVVASIEILIPILLTLLLLTGIKPPLFYGLATSTIEIILILVLGIKVLSVTGLSLEPLSINVSLSNFFTGALAVGFTLAGGGASFFLGYEAVGKGKTVGKAYLTAYWVASAAVLFAAYFEIAAAGYSNSGVANLLNQTYYPGFFIAQRFMGGLFSFLFFIFTANSLIGSVVAAYVALSRLSYSLLRKDMLKSIFVVAIPFIVINVIASFTGQYLTIYLITTEISLITLYASHALVSLVFPSFTRKLSKFKFYDLLLALASAILMGYGIYNYIIPYAFPTSLIGSLSLVCGLAIGILDWIIQKRRGNKIDRLGIKK</sequence>
<feature type="transmembrane region" description="Helical" evidence="1">
    <location>
        <begin position="46"/>
        <end position="66"/>
    </location>
</feature>
<feature type="transmembrane region" description="Helical" evidence="1">
    <location>
        <begin position="229"/>
        <end position="247"/>
    </location>
</feature>
<keyword evidence="1" id="KW-0472">Membrane</keyword>
<reference evidence="2 3" key="1">
    <citation type="submission" date="2024-02" db="EMBL/GenBank/DDBJ databases">
        <title>STSV induces naive adaptation in Sulfolobus.</title>
        <authorList>
            <person name="Xiang X."/>
            <person name="Song M."/>
        </authorList>
    </citation>
    <scope>NUCLEOTIDE SEQUENCE [LARGE SCALE GENOMIC DNA]</scope>
    <source>
        <strain evidence="2 3">RT2</strain>
    </source>
</reference>
<evidence type="ECO:0000256" key="1">
    <source>
        <dbReference type="SAM" id="Phobius"/>
    </source>
</evidence>
<feature type="transmembrane region" description="Helical" evidence="1">
    <location>
        <begin position="403"/>
        <end position="428"/>
    </location>
</feature>
<organism evidence="2 3">
    <name type="scientific">Sulfolobus tengchongensis</name>
    <dbReference type="NCBI Taxonomy" id="207809"/>
    <lineage>
        <taxon>Archaea</taxon>
        <taxon>Thermoproteota</taxon>
        <taxon>Thermoprotei</taxon>
        <taxon>Sulfolobales</taxon>
        <taxon>Sulfolobaceae</taxon>
        <taxon>Sulfolobus</taxon>
    </lineage>
</organism>
<dbReference type="RefSeq" id="WP_338598554.1">
    <property type="nucleotide sequence ID" value="NZ_CP146016.1"/>
</dbReference>